<dbReference type="InterPro" id="IPR008417">
    <property type="entry name" value="BAP29/BAP31"/>
</dbReference>
<feature type="domain" description="BAP29/BAP31 transmembrane" evidence="7">
    <location>
        <begin position="1"/>
        <end position="134"/>
    </location>
</feature>
<organism evidence="8 9">
    <name type="scientific">Ascoidea rubescens DSM 1968</name>
    <dbReference type="NCBI Taxonomy" id="1344418"/>
    <lineage>
        <taxon>Eukaryota</taxon>
        <taxon>Fungi</taxon>
        <taxon>Dikarya</taxon>
        <taxon>Ascomycota</taxon>
        <taxon>Saccharomycotina</taxon>
        <taxon>Saccharomycetes</taxon>
        <taxon>Ascoideaceae</taxon>
        <taxon>Ascoidea</taxon>
    </lineage>
</organism>
<comment type="subcellular location">
    <subcellularLocation>
        <location evidence="5">Endoplasmic reticulum membrane</location>
        <topology evidence="5">Multi-pass membrane protein</topology>
    </subcellularLocation>
    <subcellularLocation>
        <location evidence="1">Membrane</location>
        <topology evidence="1">Multi-pass membrane protein</topology>
    </subcellularLocation>
</comment>
<dbReference type="EMBL" id="KV454475">
    <property type="protein sequence ID" value="ODV63815.1"/>
    <property type="molecule type" value="Genomic_DNA"/>
</dbReference>
<keyword evidence="3 5" id="KW-1133">Transmembrane helix</keyword>
<evidence type="ECO:0000256" key="4">
    <source>
        <dbReference type="ARBA" id="ARBA00023136"/>
    </source>
</evidence>
<evidence type="ECO:0000313" key="9">
    <source>
        <dbReference type="Proteomes" id="UP000095038"/>
    </source>
</evidence>
<dbReference type="STRING" id="1344418.A0A1D2VQH6"/>
<comment type="similarity">
    <text evidence="5">Belongs to the BCAP29/BCAP31 family.</text>
</comment>
<keyword evidence="5" id="KW-0813">Transport</keyword>
<keyword evidence="2 5" id="KW-0812">Transmembrane</keyword>
<evidence type="ECO:0000256" key="6">
    <source>
        <dbReference type="SAM" id="Coils"/>
    </source>
</evidence>
<reference evidence="9" key="1">
    <citation type="submission" date="2016-05" db="EMBL/GenBank/DDBJ databases">
        <title>Comparative genomics of biotechnologically important yeasts.</title>
        <authorList>
            <consortium name="DOE Joint Genome Institute"/>
            <person name="Riley R."/>
            <person name="Haridas S."/>
            <person name="Wolfe K.H."/>
            <person name="Lopes M.R."/>
            <person name="Hittinger C.T."/>
            <person name="Goker M."/>
            <person name="Salamov A."/>
            <person name="Wisecaver J."/>
            <person name="Long T.M."/>
            <person name="Aerts A.L."/>
            <person name="Barry K."/>
            <person name="Choi C."/>
            <person name="Clum A."/>
            <person name="Coughlan A.Y."/>
            <person name="Deshpande S."/>
            <person name="Douglass A.P."/>
            <person name="Hanson S.J."/>
            <person name="Klenk H.-P."/>
            <person name="Labutti K."/>
            <person name="Lapidus A."/>
            <person name="Lindquist E."/>
            <person name="Lipzen A."/>
            <person name="Meier-Kolthoff J.P."/>
            <person name="Ohm R.A."/>
            <person name="Otillar R.P."/>
            <person name="Pangilinan J."/>
            <person name="Peng Y."/>
            <person name="Rokas A."/>
            <person name="Rosa C.A."/>
            <person name="Scheuner C."/>
            <person name="Sibirny A.A."/>
            <person name="Slot J.C."/>
            <person name="Stielow J.B."/>
            <person name="Sun H."/>
            <person name="Kurtzman C.P."/>
            <person name="Blackwell M."/>
            <person name="Grigoriev I.V."/>
            <person name="Jeffries T.W."/>
        </authorList>
    </citation>
    <scope>NUCLEOTIDE SEQUENCE [LARGE SCALE GENOMIC DNA]</scope>
    <source>
        <strain evidence="9">DSM 1968</strain>
    </source>
</reference>
<evidence type="ECO:0000256" key="1">
    <source>
        <dbReference type="ARBA" id="ARBA00004141"/>
    </source>
</evidence>
<proteinExistence type="inferred from homology"/>
<evidence type="ECO:0000256" key="5">
    <source>
        <dbReference type="RuleBase" id="RU367026"/>
    </source>
</evidence>
<keyword evidence="5" id="KW-0931">ER-Golgi transport</keyword>
<accession>A0A1D2VQH6</accession>
<dbReference type="PANTHER" id="PTHR12701">
    <property type="entry name" value="BCR-ASSOCIATED PROTEIN, BAP"/>
    <property type="match status" value="1"/>
</dbReference>
<dbReference type="AlphaFoldDB" id="A0A1D2VQH6"/>
<dbReference type="PANTHER" id="PTHR12701:SF20">
    <property type="entry name" value="ENDOPLASMIC RETICULUM TRANSMEMBRANE PROTEIN"/>
    <property type="match status" value="1"/>
</dbReference>
<dbReference type="Pfam" id="PF05529">
    <property type="entry name" value="Bap31"/>
    <property type="match status" value="1"/>
</dbReference>
<dbReference type="InParanoid" id="A0A1D2VQH6"/>
<sequence>MSLYYTMVFAILVTEMVLFASLSLPLPSKLRRPLLKTISQPFQSKQFKVVMRCILAFILLLFVDAWNKLSAIDQELKLSESIVAGTPRSEIQAKKFYAQRNLYLCGFSLFLTLILNRTYSLVAELILTKDKLRAKGIDRFSDSPSAVQIKKLKKLIEKKDEDIEILKQKAKDLSGQYDSL</sequence>
<comment type="caution">
    <text evidence="5">Lacks conserved residue(s) required for the propagation of feature annotation.</text>
</comment>
<keyword evidence="5" id="KW-0653">Protein transport</keyword>
<keyword evidence="9" id="KW-1185">Reference proteome</keyword>
<name>A0A1D2VQH6_9ASCO</name>
<keyword evidence="8" id="KW-0675">Receptor</keyword>
<evidence type="ECO:0000256" key="3">
    <source>
        <dbReference type="ARBA" id="ARBA00022989"/>
    </source>
</evidence>
<comment type="function">
    <text evidence="5">May play a role in anterograde transport of membrane proteins from the endoplasmic reticulum to the Golgi.</text>
</comment>
<feature type="transmembrane region" description="Helical" evidence="5">
    <location>
        <begin position="101"/>
        <end position="127"/>
    </location>
</feature>
<evidence type="ECO:0000313" key="8">
    <source>
        <dbReference type="EMBL" id="ODV63815.1"/>
    </source>
</evidence>
<evidence type="ECO:0000256" key="2">
    <source>
        <dbReference type="ARBA" id="ARBA00022692"/>
    </source>
</evidence>
<keyword evidence="4 5" id="KW-0472">Membrane</keyword>
<feature type="coiled-coil region" evidence="6">
    <location>
        <begin position="149"/>
        <end position="176"/>
    </location>
</feature>
<dbReference type="GO" id="GO:0006886">
    <property type="term" value="P:intracellular protein transport"/>
    <property type="evidence" value="ECO:0007669"/>
    <property type="project" value="UniProtKB-UniRule"/>
</dbReference>
<dbReference type="GO" id="GO:0006888">
    <property type="term" value="P:endoplasmic reticulum to Golgi vesicle-mediated transport"/>
    <property type="evidence" value="ECO:0007669"/>
    <property type="project" value="UniProtKB-UniRule"/>
</dbReference>
<evidence type="ECO:0000259" key="7">
    <source>
        <dbReference type="Pfam" id="PF05529"/>
    </source>
</evidence>
<dbReference type="InterPro" id="IPR040463">
    <property type="entry name" value="BAP29/BAP31_N"/>
</dbReference>
<protein>
    <recommendedName>
        <fullName evidence="5">Endoplasmic reticulum transmembrane protein</fullName>
    </recommendedName>
</protein>
<keyword evidence="6" id="KW-0175">Coiled coil</keyword>
<feature type="transmembrane region" description="Helical" evidence="5">
    <location>
        <begin position="6"/>
        <end position="28"/>
    </location>
</feature>
<dbReference type="Proteomes" id="UP000095038">
    <property type="component" value="Unassembled WGS sequence"/>
</dbReference>
<keyword evidence="5" id="KW-0256">Endoplasmic reticulum</keyword>
<gene>
    <name evidence="8" type="ORF">ASCRUDRAFT_73584</name>
</gene>
<dbReference type="GO" id="GO:0070973">
    <property type="term" value="P:protein localization to endoplasmic reticulum exit site"/>
    <property type="evidence" value="ECO:0007669"/>
    <property type="project" value="UniProtKB-UniRule"/>
</dbReference>
<dbReference type="FunCoup" id="A0A1D2VQH6">
    <property type="interactions" value="657"/>
</dbReference>
<dbReference type="RefSeq" id="XP_020050122.1">
    <property type="nucleotide sequence ID" value="XM_020192354.1"/>
</dbReference>
<dbReference type="OrthoDB" id="435607at2759"/>
<dbReference type="GeneID" id="30965990"/>
<dbReference type="GO" id="GO:0005789">
    <property type="term" value="C:endoplasmic reticulum membrane"/>
    <property type="evidence" value="ECO:0007669"/>
    <property type="project" value="UniProtKB-SubCell"/>
</dbReference>